<sequence length="1537" mass="177491">MKLDCMAITWSSNIEYKDKESRVDKYTLGENVKDIKNELGKLKKDVSGSIKEVSATEEIDFGNNIKKTRDKFTQDMDLHVEDAFDTYIKTNKNHIKEFLRKWSAGQKELEAEFNDKIRTEALDRFGNDKLILDANLIKPFQFELTELNSEVIDMINTEERERETGTTHTSENRYLSDKGEWDESYSIAQQKPEPYPDFEYAKINPKDMEDIYKDNKVAKILENILDPEDTDHIRKWMLRINLGTEDGLAGIVIAIREAAKYKDLIDEKDPNYKYKQIYDELDANGLITVETDWKISISNDEKTLKKSLKSLRNAELITYKHERGIDLELNKVAKILSRTKDRNTLDTFTSLVQSKSDIAMATKEWHNTREVLKNKDFLNKDNVLQFLCDINGDGLLSVDQKKQKTQWDVWTIFGQQLYFTIEQTIGVKNVELGKPNGEQLVISNIIKNMQISDSRNLTTEQKKIFNDMNDEKNCTKENLVKLLQWDDDNIAMPEMKIFFLDAIKKINGWSKELQPDLAETLVGDEAQQIIEVKETKTELKNTIDDNLKKMLEWSDTSEAGIRQLIRDNSVRVRETIFNKVMDAVDGVEITTNDGRKGTITQLQAAWISKSRELNKAKREILESTIKSIIRSWIYYSKTWGLRLTMGYGRELKSESGRTLWSRWTTGWLILEPKNISLAIGIWTEIAEQYNYNKVINASLAKVRSAKYVGIEWWALAGIGLTDRWVANLEAEAGVNRQQDPLMGINQIDKQYRAVTEEIFNLNTISQTEAIDREIFRSKIQKNIDAKKTDKMYGAFVTNNEQYFTDNLNFILRYMDANKFFWPDGKLGKLPEEHLTNALNNLLDIIQSGNIEQRRSDVVASLQGKVSLSKLSFGVTTNALTFKKTKWSVSNAPTADATAGEDTRPWEISTGDSWTSEAILGQDKFGIAGFYIGARLSTWKNTYVPNEQQYLYTQYEMGQGINAEYINNPLHDLEKYADYLQAVYNDTRLKCEKDTKNNTLIMTFIPWKNWAQSLGEFLDLHVTSDAEKNFSLINNVLTIWDVSKIWAYTVTEAKGVRRTLSLGTEKLDDTYRITEDTENTEVQPITRKENGNISLSPEKITDIIDKISGTDTTLAESIRWEIRTFFKDGKLITPPNGKVTFVPTSIEWQKLKNWALIITKNTDWTYAVKLESMPTDKMTITYIDQKTYETSRKAAEKIETNRVSKETIKAPEIKNIFVLPTHISSVFVENTEKALSVFDDYKKTLYRDFMESILEPWLDSFIDSTNYATAFDTLEKMLKNNPKYTELPEVKRLIDSTTSPEEKMFVVDKFKTIFSYVTEITDGKNDWSDLIYQINNRHRETYTTIKWPDGTLYPLTTDYRKTILENLKDETQLKRERVENLIGFTAFYKLNGRGRKYAMSPVGWTNVLAWPSLEKSMLSLEWTDIAKAQDWIISNLDVNKDNKKMLVEKINLLLKKNSLTITEKHLPSLLRWESILDSWYKISIDINPVFYLLGECANESLGMEIKKINISSLIETRTTTDEPWSTTIVEGKYTATGA</sequence>
<protein>
    <submittedName>
        <fullName evidence="1">Uncharacterized protein</fullName>
    </submittedName>
</protein>
<organism evidence="1">
    <name type="scientific">uncultured bacterium</name>
    <name type="common">gcode 4</name>
    <dbReference type="NCBI Taxonomy" id="1234023"/>
    <lineage>
        <taxon>Bacteria</taxon>
        <taxon>environmental samples</taxon>
    </lineage>
</organism>
<evidence type="ECO:0000313" key="1">
    <source>
        <dbReference type="EMBL" id="EKD25376.1"/>
    </source>
</evidence>
<proteinExistence type="predicted"/>
<name>K1XJJ3_9BACT</name>
<dbReference type="EMBL" id="AMFJ01036084">
    <property type="protein sequence ID" value="EKD25376.1"/>
    <property type="molecule type" value="Genomic_DNA"/>
</dbReference>
<accession>K1XJJ3</accession>
<gene>
    <name evidence="1" type="ORF">ACD_80C00077G0001</name>
</gene>
<comment type="caution">
    <text evidence="1">The sequence shown here is derived from an EMBL/GenBank/DDBJ whole genome shotgun (WGS) entry which is preliminary data.</text>
</comment>
<reference evidence="1" key="1">
    <citation type="journal article" date="2012" name="Science">
        <title>Fermentation, hydrogen, and sulfur metabolism in multiple uncultivated bacterial phyla.</title>
        <authorList>
            <person name="Wrighton K.C."/>
            <person name="Thomas B.C."/>
            <person name="Sharon I."/>
            <person name="Miller C.S."/>
            <person name="Castelle C.J."/>
            <person name="VerBerkmoes N.C."/>
            <person name="Wilkins M.J."/>
            <person name="Hettich R.L."/>
            <person name="Lipton M.S."/>
            <person name="Williams K.H."/>
            <person name="Long P.E."/>
            <person name="Banfield J.F."/>
        </authorList>
    </citation>
    <scope>NUCLEOTIDE SEQUENCE [LARGE SCALE GENOMIC DNA]</scope>
</reference>
<feature type="non-terminal residue" evidence="1">
    <location>
        <position position="1537"/>
    </location>
</feature>